<dbReference type="PROSITE" id="PS00018">
    <property type="entry name" value="EF_HAND_1"/>
    <property type="match status" value="2"/>
</dbReference>
<protein>
    <recommendedName>
        <fullName evidence="3">EF-hand domain-containing protein</fullName>
    </recommendedName>
</protein>
<feature type="domain" description="EF-hand" evidence="3">
    <location>
        <begin position="74"/>
        <end position="109"/>
    </location>
</feature>
<dbReference type="EMBL" id="CAUYUJ010015957">
    <property type="protein sequence ID" value="CAK0860225.1"/>
    <property type="molecule type" value="Genomic_DNA"/>
</dbReference>
<dbReference type="PROSITE" id="PS50222">
    <property type="entry name" value="EF_HAND_2"/>
    <property type="match status" value="1"/>
</dbReference>
<keyword evidence="5" id="KW-1185">Reference proteome</keyword>
<dbReference type="SMART" id="SM00054">
    <property type="entry name" value="EFh"/>
    <property type="match status" value="2"/>
</dbReference>
<dbReference type="Gene3D" id="1.10.238.10">
    <property type="entry name" value="EF-hand"/>
    <property type="match status" value="1"/>
</dbReference>
<sequence length="205" mass="22690">MNLVTALMVDNALSQSARDKEAESAWEAASRKKALPKLKAMFIPELDEDGSGNLELEEILNAPEELREQLQQIAKMEDCEELFHTLDFDNSGSIDVEEFCDGVLKASQDNKPMELLRLARQCNGIHDNAKAILQLLKEHLGNKVESDHCGNGSNSPSTLPAAEDRMGKRVSQPLGPCPSDLTILPRRTRLRSGCSRPPRRLSASR</sequence>
<dbReference type="Proteomes" id="UP001189429">
    <property type="component" value="Unassembled WGS sequence"/>
</dbReference>
<dbReference type="SUPFAM" id="SSF47473">
    <property type="entry name" value="EF-hand"/>
    <property type="match status" value="1"/>
</dbReference>
<accession>A0ABN9UK72</accession>
<reference evidence="4" key="1">
    <citation type="submission" date="2023-10" db="EMBL/GenBank/DDBJ databases">
        <authorList>
            <person name="Chen Y."/>
            <person name="Shah S."/>
            <person name="Dougan E. K."/>
            <person name="Thang M."/>
            <person name="Chan C."/>
        </authorList>
    </citation>
    <scope>NUCLEOTIDE SEQUENCE [LARGE SCALE GENOMIC DNA]</scope>
</reference>
<evidence type="ECO:0000256" key="1">
    <source>
        <dbReference type="ARBA" id="ARBA00022837"/>
    </source>
</evidence>
<keyword evidence="1" id="KW-0106">Calcium</keyword>
<name>A0ABN9UK72_9DINO</name>
<evidence type="ECO:0000259" key="3">
    <source>
        <dbReference type="PROSITE" id="PS50222"/>
    </source>
</evidence>
<evidence type="ECO:0000256" key="2">
    <source>
        <dbReference type="SAM" id="MobiDB-lite"/>
    </source>
</evidence>
<gene>
    <name evidence="4" type="ORF">PCOR1329_LOCUS49252</name>
</gene>
<dbReference type="CDD" id="cd00051">
    <property type="entry name" value="EFh"/>
    <property type="match status" value="1"/>
</dbReference>
<evidence type="ECO:0000313" key="5">
    <source>
        <dbReference type="Proteomes" id="UP001189429"/>
    </source>
</evidence>
<evidence type="ECO:0000313" key="4">
    <source>
        <dbReference type="EMBL" id="CAK0860225.1"/>
    </source>
</evidence>
<feature type="region of interest" description="Disordered" evidence="2">
    <location>
        <begin position="146"/>
        <end position="182"/>
    </location>
</feature>
<dbReference type="InterPro" id="IPR002048">
    <property type="entry name" value="EF_hand_dom"/>
</dbReference>
<proteinExistence type="predicted"/>
<comment type="caution">
    <text evidence="4">The sequence shown here is derived from an EMBL/GenBank/DDBJ whole genome shotgun (WGS) entry which is preliminary data.</text>
</comment>
<organism evidence="4 5">
    <name type="scientific">Prorocentrum cordatum</name>
    <dbReference type="NCBI Taxonomy" id="2364126"/>
    <lineage>
        <taxon>Eukaryota</taxon>
        <taxon>Sar</taxon>
        <taxon>Alveolata</taxon>
        <taxon>Dinophyceae</taxon>
        <taxon>Prorocentrales</taxon>
        <taxon>Prorocentraceae</taxon>
        <taxon>Prorocentrum</taxon>
    </lineage>
</organism>
<dbReference type="InterPro" id="IPR018247">
    <property type="entry name" value="EF_Hand_1_Ca_BS"/>
</dbReference>
<dbReference type="InterPro" id="IPR011992">
    <property type="entry name" value="EF-hand-dom_pair"/>
</dbReference>
<dbReference type="Pfam" id="PF13499">
    <property type="entry name" value="EF-hand_7"/>
    <property type="match status" value="1"/>
</dbReference>